<evidence type="ECO:0000313" key="2">
    <source>
        <dbReference type="EMBL" id="MFC6361446.1"/>
    </source>
</evidence>
<comment type="caution">
    <text evidence="2">The sequence shown here is derived from an EMBL/GenBank/DDBJ whole genome shotgun (WGS) entry which is preliminary data.</text>
</comment>
<sequence length="218" mass="23441">MTQRIALLHATPVAMAPVHRAFEQRWPEALLVNLLDDSLTTDRAKEKALSASLCDRFVKFGHYAYASGASAILVTCSAFGPAIELLAEQLPVPVLKPNEAMFAEALNAGKRIGMLATFAPAVVTMEAEFADYARQQNSDATLKTLVVEDAIDLLRRGNAHQHNQLVADRAPELADCDVIMLAHFSTSGALTAVQEKVSTPVLTAPHAAVQALKQRISG</sequence>
<keyword evidence="3" id="KW-1185">Reference proteome</keyword>
<accession>A0ABW1VKP8</accession>
<gene>
    <name evidence="2" type="ORF">ACFP73_04940</name>
</gene>
<comment type="similarity">
    <text evidence="1">Belongs to the HyuE racemase family.</text>
</comment>
<dbReference type="Gene3D" id="3.40.50.12500">
    <property type="match status" value="1"/>
</dbReference>
<dbReference type="InterPro" id="IPR015942">
    <property type="entry name" value="Asp/Glu/hydantoin_racemase"/>
</dbReference>
<proteinExistence type="inferred from homology"/>
<protein>
    <submittedName>
        <fullName evidence="2">Aspartate/glutamate racemase family protein</fullName>
    </submittedName>
</protein>
<evidence type="ECO:0000313" key="3">
    <source>
        <dbReference type="Proteomes" id="UP001596215"/>
    </source>
</evidence>
<evidence type="ECO:0000256" key="1">
    <source>
        <dbReference type="ARBA" id="ARBA00038414"/>
    </source>
</evidence>
<dbReference type="RefSeq" id="WP_212709217.1">
    <property type="nucleotide sequence ID" value="NZ_BAAAFW010000058.1"/>
</dbReference>
<dbReference type="Pfam" id="PF01177">
    <property type="entry name" value="Asp_Glu_race"/>
    <property type="match status" value="1"/>
</dbReference>
<dbReference type="Proteomes" id="UP001596215">
    <property type="component" value="Unassembled WGS sequence"/>
</dbReference>
<organism evidence="2 3">
    <name type="scientific">Tatumella punctata</name>
    <dbReference type="NCBI Taxonomy" id="399969"/>
    <lineage>
        <taxon>Bacteria</taxon>
        <taxon>Pseudomonadati</taxon>
        <taxon>Pseudomonadota</taxon>
        <taxon>Gammaproteobacteria</taxon>
        <taxon>Enterobacterales</taxon>
        <taxon>Erwiniaceae</taxon>
        <taxon>Tatumella</taxon>
    </lineage>
</organism>
<name>A0ABW1VKP8_9GAMM</name>
<dbReference type="EMBL" id="JBHSUC010000004">
    <property type="protein sequence ID" value="MFC6361446.1"/>
    <property type="molecule type" value="Genomic_DNA"/>
</dbReference>
<dbReference type="InterPro" id="IPR053714">
    <property type="entry name" value="Iso_Racemase_Enz_sf"/>
</dbReference>
<reference evidence="3" key="1">
    <citation type="journal article" date="2019" name="Int. J. Syst. Evol. Microbiol.">
        <title>The Global Catalogue of Microorganisms (GCM) 10K type strain sequencing project: providing services to taxonomists for standard genome sequencing and annotation.</title>
        <authorList>
            <consortium name="The Broad Institute Genomics Platform"/>
            <consortium name="The Broad Institute Genome Sequencing Center for Infectious Disease"/>
            <person name="Wu L."/>
            <person name="Ma J."/>
        </authorList>
    </citation>
    <scope>NUCLEOTIDE SEQUENCE [LARGE SCALE GENOMIC DNA]</scope>
    <source>
        <strain evidence="3">CGMCC 4.1530</strain>
    </source>
</reference>